<proteinExistence type="predicted"/>
<dbReference type="Pfam" id="PF05876">
    <property type="entry name" value="GpA_ATPase"/>
    <property type="match status" value="1"/>
</dbReference>
<accession>A0ABW6CK99</accession>
<feature type="compositionally biased region" description="Basic residues" evidence="1">
    <location>
        <begin position="1"/>
        <end position="12"/>
    </location>
</feature>
<keyword evidence="4" id="KW-1185">Reference proteome</keyword>
<dbReference type="Proteomes" id="UP001598130">
    <property type="component" value="Unassembled WGS sequence"/>
</dbReference>
<gene>
    <name evidence="3" type="ORF">OCL97_04260</name>
</gene>
<dbReference type="InterPro" id="IPR046453">
    <property type="entry name" value="GpA_ATPase"/>
</dbReference>
<dbReference type="RefSeq" id="WP_377367908.1">
    <property type="nucleotide sequence ID" value="NZ_JAOTJD010000005.1"/>
</dbReference>
<evidence type="ECO:0000259" key="2">
    <source>
        <dbReference type="Pfam" id="PF05876"/>
    </source>
</evidence>
<evidence type="ECO:0000313" key="4">
    <source>
        <dbReference type="Proteomes" id="UP001598130"/>
    </source>
</evidence>
<comment type="caution">
    <text evidence="3">The sequence shown here is derived from an EMBL/GenBank/DDBJ whole genome shotgun (WGS) entry which is preliminary data.</text>
</comment>
<sequence>MAGRGPPRRGGRARAAPDPQGALGGAIARLEVETGHKLTENQKSIPDDMTFLEWCQKLGREGMKVDGKPFALADRPAMAWIYDQIPSTREDAYNFILVLMKCAQVGFTVLEMLACIYLGLKFGPGTVGMFLPDMNLAGMKSTERFMPIVRSIPSVHALMTQDAADGTGRKQGEGNVNRRRIDQALFVFSWTSGKSTTESIPMDVLTFDEVQEMTKEQLEKTIERLSASTLRFTLMGSTANWPDEDIHHWFKKGSQYRFHTQCPECGVAKPLDDYFPDCIDFDKERRVYRYVCQAGHWIDDTQAGEWIAENPDADLPIDFTIPIKDRPKRIRSIHFPQFLSPTISAGDIMEAYNDATDLKNFHNRKLGKPFLDPSVTPVTLEHCAQAVAAGIKAGVVWKTRARNTFMGIDQMGQFNVHIIKERLPDGRQAVIHYEETYAEDPFARSSELMEAYGVQCCVVEINPNFNDAHAFAKRHPGKVFLCNGFGQLEGDMVVWGDAPKIDPSDRRTDEDSRMRYTVKCDQYRCMQTSLARIVQGACIFPNPKELVQEVLEKGVRKMVEILPRAFLHFTKTAIVAEKDKETNKYKRKVAKVGLDPHASYANQLCDVAWARAYGTATFILPDMGDAVTEQRQRAEKMDMHGLPTHVAAMLDDLPAGVCGRCSAYPHGDGDPPASGLCGERNITVDAKDPACPFFAGVS</sequence>
<protein>
    <submittedName>
        <fullName evidence="3">Phage terminase large subunit family protein</fullName>
    </submittedName>
</protein>
<evidence type="ECO:0000313" key="3">
    <source>
        <dbReference type="EMBL" id="MFD3263179.1"/>
    </source>
</evidence>
<dbReference type="EMBL" id="JAOTJD010000005">
    <property type="protein sequence ID" value="MFD3263179.1"/>
    <property type="molecule type" value="Genomic_DNA"/>
</dbReference>
<feature type="domain" description="Phage terminase large subunit GpA ATPase" evidence="2">
    <location>
        <begin position="97"/>
        <end position="294"/>
    </location>
</feature>
<organism evidence="3 4">
    <name type="scientific">Phenylobacterium ferrooxidans</name>
    <dbReference type="NCBI Taxonomy" id="2982689"/>
    <lineage>
        <taxon>Bacteria</taxon>
        <taxon>Pseudomonadati</taxon>
        <taxon>Pseudomonadota</taxon>
        <taxon>Alphaproteobacteria</taxon>
        <taxon>Caulobacterales</taxon>
        <taxon>Caulobacteraceae</taxon>
        <taxon>Phenylobacterium</taxon>
    </lineage>
</organism>
<reference evidence="3 4" key="1">
    <citation type="submission" date="2022-09" db="EMBL/GenBank/DDBJ databases">
        <title>New species of Phenylobacterium.</title>
        <authorList>
            <person name="Mieszkin S."/>
        </authorList>
    </citation>
    <scope>NUCLEOTIDE SEQUENCE [LARGE SCALE GENOMIC DNA]</scope>
    <source>
        <strain evidence="3 4">HK31-G</strain>
    </source>
</reference>
<evidence type="ECO:0000256" key="1">
    <source>
        <dbReference type="SAM" id="MobiDB-lite"/>
    </source>
</evidence>
<feature type="region of interest" description="Disordered" evidence="1">
    <location>
        <begin position="1"/>
        <end position="21"/>
    </location>
</feature>
<name>A0ABW6CK99_9CAUL</name>